<evidence type="ECO:0000313" key="1">
    <source>
        <dbReference type="EMBL" id="AIV03590.1"/>
    </source>
</evidence>
<organism evidence="1 2">
    <name type="scientific">Candidatus Malacoplasma girerdii</name>
    <dbReference type="NCBI Taxonomy" id="1318617"/>
    <lineage>
        <taxon>Bacteria</taxon>
        <taxon>Bacillati</taxon>
        <taxon>Mycoplasmatota</taxon>
        <taxon>Mycoplasmoidales</taxon>
        <taxon>Mycoplasmoidaceae</taxon>
        <taxon>Malacoplasma</taxon>
    </lineage>
</organism>
<dbReference type="KEGG" id="mgj:MGM1_2080"/>
<dbReference type="SUPFAM" id="SSF56784">
    <property type="entry name" value="HAD-like"/>
    <property type="match status" value="1"/>
</dbReference>
<dbReference type="InterPro" id="IPR036412">
    <property type="entry name" value="HAD-like_sf"/>
</dbReference>
<sequence>MNNKKITPIKKETSTTYVNQINTGNFFNYETGSYLKKQVCEVIKRDKKPVLVIDMNNTNEYTTQLIIDRYTDLDFLKLSQKYILIFCSEYSFFVIKPIIIDLFKIRNGYIVCNNGARIYDLSKDTFIFESILDEAKKKAVTHLGILNELGVTVSTLQSSLSYTTNEGIHQHLKNKLRLDLQYTNDYLTFDNYVNLNRVCSIILSDIDETNVTTKCERIKGTIQPWEVKVSYVINNKFVITNANAAMINAVYSILEMHHYKGLDDLYYIGVNSFDYDLWFQTNGRHILCQEVFDNNKALKNIKLHQSKLFKSSDSIEAINAFTNKILDYYA</sequence>
<dbReference type="InterPro" id="IPR023214">
    <property type="entry name" value="HAD_sf"/>
</dbReference>
<proteinExistence type="predicted"/>
<name>A0A097SSN0_9BACT</name>
<gene>
    <name evidence="1" type="ORF">MGM1_2080</name>
</gene>
<keyword evidence="2" id="KW-1185">Reference proteome</keyword>
<dbReference type="STRING" id="1318617.MGM1_2080"/>
<dbReference type="Proteomes" id="UP000030066">
    <property type="component" value="Chromosome"/>
</dbReference>
<reference evidence="1 2" key="1">
    <citation type="journal article" date="2014" name="PLoS ONE">
        <title>An emerging Mycoplasma associated with trichomoniasis, vaginal infection and disease.</title>
        <authorList>
            <consortium name="Vaginal Microbiome Consortium"/>
            <person name="Fettweis J.M."/>
            <person name="Serrano M.G."/>
            <person name="Huang B."/>
            <person name="Brooks J.P."/>
            <person name="Glascock A.L."/>
            <person name="Sheth N.U."/>
            <person name="Strauss J.F.III."/>
            <person name="Jefferson K.K."/>
            <person name="Buck G.A."/>
        </authorList>
    </citation>
    <scope>NUCLEOTIDE SEQUENCE [LARGE SCALE GENOMIC DNA]</scope>
    <source>
        <strain evidence="1 2">VCU_M1</strain>
    </source>
</reference>
<protein>
    <submittedName>
        <fullName evidence="1">Uncharacterized protein</fullName>
    </submittedName>
</protein>
<dbReference type="Gene3D" id="3.40.50.1000">
    <property type="entry name" value="HAD superfamily/HAD-like"/>
    <property type="match status" value="1"/>
</dbReference>
<evidence type="ECO:0000313" key="2">
    <source>
        <dbReference type="Proteomes" id="UP000030066"/>
    </source>
</evidence>
<dbReference type="EMBL" id="CP007711">
    <property type="protein sequence ID" value="AIV03590.1"/>
    <property type="molecule type" value="Genomic_DNA"/>
</dbReference>
<dbReference type="AlphaFoldDB" id="A0A097SSN0"/>
<dbReference type="HOGENOM" id="CLU_841140_0_0_14"/>
<accession>A0A097SSN0</accession>
<dbReference type="Gene3D" id="3.30.1240.10">
    <property type="match status" value="1"/>
</dbReference>